<evidence type="ECO:0000259" key="4">
    <source>
        <dbReference type="Pfam" id="PF00456"/>
    </source>
</evidence>
<dbReference type="CDD" id="cd02012">
    <property type="entry name" value="TPP_TK"/>
    <property type="match status" value="1"/>
</dbReference>
<comment type="caution">
    <text evidence="5">The sequence shown here is derived from an EMBL/GenBank/DDBJ whole genome shotgun (WGS) entry which is preliminary data.</text>
</comment>
<dbReference type="PANTHER" id="PTHR47514">
    <property type="entry name" value="TRANSKETOLASE N-TERMINAL SECTION-RELATED"/>
    <property type="match status" value="1"/>
</dbReference>
<evidence type="ECO:0000256" key="3">
    <source>
        <dbReference type="ARBA" id="ARBA00023052"/>
    </source>
</evidence>
<sequence length="285" mass="29687">MDTRDLRLAANAMRHDVIRMLAQSKSGHPGGSLSAADIVAALFFSGVMDYDAGNPDDHTGDRFFLSKGHAAPILYAAYHRLGWLSDDDLMTLRQLGSKLQGHPDSHACPGVEVCSGSLGQGLSVSAGCALGLKIDAAAVGATPRQVFCLLGDGELQEGSNWEALMFAAHRGLDNLCAIVDLNNLQIDGHVTDVCSLGDIDAKLAAFGWGVTRVDGHDVAAVVTALTAVKAAAGAPQAVVCETVKGKGVSFMEDQASWHGNAPSPEQAATALAELDAERDAIEKEA</sequence>
<dbReference type="SUPFAM" id="SSF52518">
    <property type="entry name" value="Thiamin diphosphate-binding fold (THDP-binding)"/>
    <property type="match status" value="1"/>
</dbReference>
<keyword evidence="3" id="KW-0786">Thiamine pyrophosphate</keyword>
<dbReference type="InterPro" id="IPR029061">
    <property type="entry name" value="THDP-binding"/>
</dbReference>
<dbReference type="Gene3D" id="3.40.50.970">
    <property type="match status" value="1"/>
</dbReference>
<dbReference type="PANTHER" id="PTHR47514:SF1">
    <property type="entry name" value="TRANSKETOLASE N-TERMINAL SECTION-RELATED"/>
    <property type="match status" value="1"/>
</dbReference>
<dbReference type="EMBL" id="BQKC01000001">
    <property type="protein sequence ID" value="GJM54609.1"/>
    <property type="molecule type" value="Genomic_DNA"/>
</dbReference>
<evidence type="ECO:0000313" key="6">
    <source>
        <dbReference type="Proteomes" id="UP001055025"/>
    </source>
</evidence>
<dbReference type="InterPro" id="IPR005474">
    <property type="entry name" value="Transketolase_N"/>
</dbReference>
<dbReference type="AlphaFoldDB" id="A0AAV5B148"/>
<dbReference type="GO" id="GO:0000287">
    <property type="term" value="F:magnesium ion binding"/>
    <property type="evidence" value="ECO:0007669"/>
    <property type="project" value="UniProtKB-ARBA"/>
</dbReference>
<feature type="domain" description="Transketolase N-terminal" evidence="4">
    <location>
        <begin position="9"/>
        <end position="264"/>
    </location>
</feature>
<name>A0AAV5B148_9ACTN</name>
<accession>A0AAV5B148</accession>
<reference evidence="5" key="1">
    <citation type="journal article" date="2022" name="Int. J. Syst. Evol. Microbiol.">
        <title>Granulimonas faecalis gen. nov., sp. nov., and Leptogranulimonas caecicola gen. nov., sp. nov., novel lactate-producing Atopobiaceae bacteria isolated from mouse intestines, and an emended description of the family Atopobiaceae.</title>
        <authorList>
            <person name="Morinaga K."/>
            <person name="Kusada H."/>
            <person name="Sakamoto S."/>
            <person name="Murakami T."/>
            <person name="Toyoda A."/>
            <person name="Mori H."/>
            <person name="Meng X.Y."/>
            <person name="Takashino M."/>
            <person name="Murotomi K."/>
            <person name="Tamaki H."/>
        </authorList>
    </citation>
    <scope>NUCLEOTIDE SEQUENCE</scope>
    <source>
        <strain evidence="5">OPF53</strain>
    </source>
</reference>
<evidence type="ECO:0000313" key="5">
    <source>
        <dbReference type="EMBL" id="GJM54609.1"/>
    </source>
</evidence>
<evidence type="ECO:0000256" key="2">
    <source>
        <dbReference type="ARBA" id="ARBA00007131"/>
    </source>
</evidence>
<keyword evidence="6" id="KW-1185">Reference proteome</keyword>
<comment type="similarity">
    <text evidence="2">Belongs to the transketolase family.</text>
</comment>
<proteinExistence type="inferred from homology"/>
<comment type="cofactor">
    <cofactor evidence="1">
        <name>thiamine diphosphate</name>
        <dbReference type="ChEBI" id="CHEBI:58937"/>
    </cofactor>
</comment>
<gene>
    <name evidence="5" type="ORF">ATOP_02640</name>
</gene>
<dbReference type="Pfam" id="PF00456">
    <property type="entry name" value="Transketolase_N"/>
    <property type="match status" value="1"/>
</dbReference>
<protein>
    <submittedName>
        <fullName evidence="5">Transketolase</fullName>
    </submittedName>
</protein>
<evidence type="ECO:0000256" key="1">
    <source>
        <dbReference type="ARBA" id="ARBA00001964"/>
    </source>
</evidence>
<dbReference type="Proteomes" id="UP001055025">
    <property type="component" value="Unassembled WGS sequence"/>
</dbReference>
<organism evidence="5 6">
    <name type="scientific">Granulimonas faecalis</name>
    <dbReference type="NCBI Taxonomy" id="2894155"/>
    <lineage>
        <taxon>Bacteria</taxon>
        <taxon>Bacillati</taxon>
        <taxon>Actinomycetota</taxon>
        <taxon>Coriobacteriia</taxon>
        <taxon>Coriobacteriales</taxon>
        <taxon>Kribbibacteriaceae</taxon>
        <taxon>Granulimonas</taxon>
    </lineage>
</organism>